<dbReference type="InterPro" id="IPR031107">
    <property type="entry name" value="Small_HSP"/>
</dbReference>
<gene>
    <name evidence="4" type="ORF">ACFSJT_14980</name>
</gene>
<evidence type="ECO:0000259" key="3">
    <source>
        <dbReference type="PROSITE" id="PS01031"/>
    </source>
</evidence>
<dbReference type="RefSeq" id="WP_378321115.1">
    <property type="nucleotide sequence ID" value="NZ_JBHUHY010000015.1"/>
</dbReference>
<protein>
    <submittedName>
        <fullName evidence="4">Hsp20/alpha crystallin family protein</fullName>
    </submittedName>
</protein>
<proteinExistence type="inferred from homology"/>
<evidence type="ECO:0000313" key="4">
    <source>
        <dbReference type="EMBL" id="MFD2188105.1"/>
    </source>
</evidence>
<dbReference type="PANTHER" id="PTHR11527">
    <property type="entry name" value="HEAT-SHOCK PROTEIN 20 FAMILY MEMBER"/>
    <property type="match status" value="1"/>
</dbReference>
<dbReference type="InterPro" id="IPR002068">
    <property type="entry name" value="A-crystallin/Hsp20_dom"/>
</dbReference>
<dbReference type="Gene3D" id="2.60.40.790">
    <property type="match status" value="1"/>
</dbReference>
<dbReference type="InterPro" id="IPR008978">
    <property type="entry name" value="HSP20-like_chaperone"/>
</dbReference>
<organism evidence="4 5">
    <name type="scientific">Aquimarina celericrescens</name>
    <dbReference type="NCBI Taxonomy" id="1964542"/>
    <lineage>
        <taxon>Bacteria</taxon>
        <taxon>Pseudomonadati</taxon>
        <taxon>Bacteroidota</taxon>
        <taxon>Flavobacteriia</taxon>
        <taxon>Flavobacteriales</taxon>
        <taxon>Flavobacteriaceae</taxon>
        <taxon>Aquimarina</taxon>
    </lineage>
</organism>
<dbReference type="SUPFAM" id="SSF49764">
    <property type="entry name" value="HSP20-like chaperones"/>
    <property type="match status" value="1"/>
</dbReference>
<dbReference type="EMBL" id="JBHUHY010000015">
    <property type="protein sequence ID" value="MFD2188105.1"/>
    <property type="molecule type" value="Genomic_DNA"/>
</dbReference>
<comment type="similarity">
    <text evidence="1 2">Belongs to the small heat shock protein (HSP20) family.</text>
</comment>
<reference evidence="5" key="1">
    <citation type="journal article" date="2019" name="Int. J. Syst. Evol. Microbiol.">
        <title>The Global Catalogue of Microorganisms (GCM) 10K type strain sequencing project: providing services to taxonomists for standard genome sequencing and annotation.</title>
        <authorList>
            <consortium name="The Broad Institute Genomics Platform"/>
            <consortium name="The Broad Institute Genome Sequencing Center for Infectious Disease"/>
            <person name="Wu L."/>
            <person name="Ma J."/>
        </authorList>
    </citation>
    <scope>NUCLEOTIDE SEQUENCE [LARGE SCALE GENOMIC DNA]</scope>
    <source>
        <strain evidence="5">DT92</strain>
    </source>
</reference>
<accession>A0ABW5B0D0</accession>
<dbReference type="PROSITE" id="PS01031">
    <property type="entry name" value="SHSP"/>
    <property type="match status" value="1"/>
</dbReference>
<dbReference type="CDD" id="cd06471">
    <property type="entry name" value="ACD_LpsHSP_like"/>
    <property type="match status" value="1"/>
</dbReference>
<keyword evidence="5" id="KW-1185">Reference proteome</keyword>
<name>A0ABW5B0D0_9FLAO</name>
<dbReference type="Pfam" id="PF00011">
    <property type="entry name" value="HSP20"/>
    <property type="match status" value="1"/>
</dbReference>
<evidence type="ECO:0000313" key="5">
    <source>
        <dbReference type="Proteomes" id="UP001597344"/>
    </source>
</evidence>
<evidence type="ECO:0000256" key="2">
    <source>
        <dbReference type="RuleBase" id="RU003616"/>
    </source>
</evidence>
<evidence type="ECO:0000256" key="1">
    <source>
        <dbReference type="PROSITE-ProRule" id="PRU00285"/>
    </source>
</evidence>
<feature type="domain" description="SHSP" evidence="3">
    <location>
        <begin position="30"/>
        <end position="145"/>
    </location>
</feature>
<sequence length="145" mass="16756">MSLIKFNNDFFPSNWDNFFDNDWFGNPGKFQMGTKVPAVNILDNDDEYTVEMAAPGMKKEDFKIDLDNNLLAISVEKNYENTEEDKNGNYTRREFGYDSFRRVFALPESANEDEIKASYNNGILNIVVPKKEEAKPKPPRKIEIA</sequence>
<comment type="caution">
    <text evidence="4">The sequence shown here is derived from an EMBL/GenBank/DDBJ whole genome shotgun (WGS) entry which is preliminary data.</text>
</comment>
<dbReference type="Proteomes" id="UP001597344">
    <property type="component" value="Unassembled WGS sequence"/>
</dbReference>